<evidence type="ECO:0000313" key="4">
    <source>
        <dbReference type="EMBL" id="MFI7587931.1"/>
    </source>
</evidence>
<keyword evidence="1" id="KW-0328">Glycosyltransferase</keyword>
<name>A0ABW8AQL5_9ACTN</name>
<accession>A0ABW8AQL5</accession>
<feature type="domain" description="Glycosyltransferase subfamily 4-like N-terminal" evidence="3">
    <location>
        <begin position="37"/>
        <end position="164"/>
    </location>
</feature>
<sequence length="377" mass="40895">MSPSRRRRRASPEWTGRDVITVAALPGRGVYVRHLSHPEGVDGVHRPTVAPVGAPPSPRPPSFTKHWLEAHVEEFDVVHVQAVPPPATAQDVQEAVDVVRAAGRPLVFTAYHLTDPHSADFLSGTAADGLFDEQLDVLVRSADRVITLTPMAAAEIQRRWGVEAGVLPHPHVVDFVRMRQERAHRRPGSLLVGAQLGSLRSPVDPVAVVEALMDAAKQVDGVHVVAHVHDHLLDPESARYAAPTIRQLEKAVSAGGGVLRAHKPLNDSQLWDHLFSLDASFVPPLPGSHSIWPEACYDLGTAALMPADTPASVQRESPTYEVTAEGIPHVGSLAAALSALIETGHETRAEPTERWNERVQICEALRRLYEQLAPPSS</sequence>
<dbReference type="InterPro" id="IPR028098">
    <property type="entry name" value="Glyco_trans_4-like_N"/>
</dbReference>
<dbReference type="Pfam" id="PF13439">
    <property type="entry name" value="Glyco_transf_4"/>
    <property type="match status" value="1"/>
</dbReference>
<evidence type="ECO:0000259" key="3">
    <source>
        <dbReference type="Pfam" id="PF13439"/>
    </source>
</evidence>
<evidence type="ECO:0000313" key="5">
    <source>
        <dbReference type="Proteomes" id="UP001612915"/>
    </source>
</evidence>
<dbReference type="RefSeq" id="WP_398280589.1">
    <property type="nucleotide sequence ID" value="NZ_JBITLV010000004.1"/>
</dbReference>
<comment type="caution">
    <text evidence="4">The sequence shown here is derived from an EMBL/GenBank/DDBJ whole genome shotgun (WGS) entry which is preliminary data.</text>
</comment>
<keyword evidence="2" id="KW-0808">Transferase</keyword>
<proteinExistence type="predicted"/>
<dbReference type="Gene3D" id="3.40.50.2000">
    <property type="entry name" value="Glycogen Phosphorylase B"/>
    <property type="match status" value="1"/>
</dbReference>
<keyword evidence="5" id="KW-1185">Reference proteome</keyword>
<protein>
    <submittedName>
        <fullName evidence="4">Glycosyltransferase family 4 protein</fullName>
    </submittedName>
</protein>
<dbReference type="EMBL" id="JBITLV010000004">
    <property type="protein sequence ID" value="MFI7587931.1"/>
    <property type="molecule type" value="Genomic_DNA"/>
</dbReference>
<dbReference type="Proteomes" id="UP001612915">
    <property type="component" value="Unassembled WGS sequence"/>
</dbReference>
<evidence type="ECO:0000256" key="2">
    <source>
        <dbReference type="ARBA" id="ARBA00022679"/>
    </source>
</evidence>
<dbReference type="SUPFAM" id="SSF53756">
    <property type="entry name" value="UDP-Glycosyltransferase/glycogen phosphorylase"/>
    <property type="match status" value="1"/>
</dbReference>
<gene>
    <name evidence="4" type="ORF">ACIB24_12735</name>
</gene>
<reference evidence="4 5" key="1">
    <citation type="submission" date="2024-10" db="EMBL/GenBank/DDBJ databases">
        <title>The Natural Products Discovery Center: Release of the First 8490 Sequenced Strains for Exploring Actinobacteria Biosynthetic Diversity.</title>
        <authorList>
            <person name="Kalkreuter E."/>
            <person name="Kautsar S.A."/>
            <person name="Yang D."/>
            <person name="Bader C.D."/>
            <person name="Teijaro C.N."/>
            <person name="Fluegel L."/>
            <person name="Davis C.M."/>
            <person name="Simpson J.R."/>
            <person name="Lauterbach L."/>
            <person name="Steele A.D."/>
            <person name="Gui C."/>
            <person name="Meng S."/>
            <person name="Li G."/>
            <person name="Viehrig K."/>
            <person name="Ye F."/>
            <person name="Su P."/>
            <person name="Kiefer A.F."/>
            <person name="Nichols A."/>
            <person name="Cepeda A.J."/>
            <person name="Yan W."/>
            <person name="Fan B."/>
            <person name="Jiang Y."/>
            <person name="Adhikari A."/>
            <person name="Zheng C.-J."/>
            <person name="Schuster L."/>
            <person name="Cowan T.M."/>
            <person name="Smanski M.J."/>
            <person name="Chevrette M.G."/>
            <person name="De Carvalho L.P.S."/>
            <person name="Shen B."/>
        </authorList>
    </citation>
    <scope>NUCLEOTIDE SEQUENCE [LARGE SCALE GENOMIC DNA]</scope>
    <source>
        <strain evidence="4 5">NPDC049639</strain>
    </source>
</reference>
<organism evidence="4 5">
    <name type="scientific">Spongisporangium articulatum</name>
    <dbReference type="NCBI Taxonomy" id="3362603"/>
    <lineage>
        <taxon>Bacteria</taxon>
        <taxon>Bacillati</taxon>
        <taxon>Actinomycetota</taxon>
        <taxon>Actinomycetes</taxon>
        <taxon>Kineosporiales</taxon>
        <taxon>Kineosporiaceae</taxon>
        <taxon>Spongisporangium</taxon>
    </lineage>
</organism>
<evidence type="ECO:0000256" key="1">
    <source>
        <dbReference type="ARBA" id="ARBA00022676"/>
    </source>
</evidence>